<sequence>MKLTGVLTMAVTMTMSGLVASAACYYVDSSGGNDGNDGLKPESAWQSLTRVNSAPLVPGDEVLFKRGGLWRGVLAPRSGEPGKPVRYAEYGEGPLPILQGSVAADVPADWEEVRPGVWRTIPVRMADFQPIETDAGTKPWGRHQEGGAAVAISNAANEQGLNVVTLQVATSGVSSNHVQLWGPEMPEFAECMVLHMRGRSSKATRLEGINICQNSLPWTRYANGRTDVKLADEWQDFQIFFERVIGTAPTIRLLHMSVGGVLPEEATIELQIVRAESCRRVGGMALPVDVGNVIFDHGRACGWKKWSEDDLVNVGDYYYSPHSQCVYLRHDGNPGAANKSIELALRTTIINQGNKHDVLYENLAVRYGAAHGFGGGDTKRIVIRGCDIYYIGGGHQYTKNGRPVRFGNGIEFWGNADEHLVENNRLWEIYDAALTNQGRGDGKKIRSIETNITYRNNVIWNAEYSFEYWNNDVTENIIFVNNTCVDAGTVWSHAQRPNPNGAHLMFYNNSAKTKNFVVRDNIFVNSTEVCMRMWNVWQELPLLDYNLWHGGGQPLVRFEKKGVFGAGDFAAYQQEFGFDRNSVIAEPVFVDPARRDYRLAPNSPGLRGASDGGAFGARLP</sequence>
<keyword evidence="3" id="KW-1185">Reference proteome</keyword>
<dbReference type="EMBL" id="JAUSVL010000001">
    <property type="protein sequence ID" value="MDQ0291940.1"/>
    <property type="molecule type" value="Genomic_DNA"/>
</dbReference>
<name>A0AAE4AQV9_9BACT</name>
<feature type="signal peptide" evidence="1">
    <location>
        <begin position="1"/>
        <end position="22"/>
    </location>
</feature>
<organism evidence="2 3">
    <name type="scientific">Oligosphaera ethanolica</name>
    <dbReference type="NCBI Taxonomy" id="760260"/>
    <lineage>
        <taxon>Bacteria</taxon>
        <taxon>Pseudomonadati</taxon>
        <taxon>Lentisphaerota</taxon>
        <taxon>Oligosphaeria</taxon>
        <taxon>Oligosphaerales</taxon>
        <taxon>Oligosphaeraceae</taxon>
        <taxon>Oligosphaera</taxon>
    </lineage>
</organism>
<evidence type="ECO:0000313" key="3">
    <source>
        <dbReference type="Proteomes" id="UP001238163"/>
    </source>
</evidence>
<evidence type="ECO:0000256" key="1">
    <source>
        <dbReference type="SAM" id="SignalP"/>
    </source>
</evidence>
<dbReference type="RefSeq" id="WP_307265426.1">
    <property type="nucleotide sequence ID" value="NZ_JAUSVL010000001.1"/>
</dbReference>
<accession>A0AAE4AQV9</accession>
<dbReference type="Proteomes" id="UP001238163">
    <property type="component" value="Unassembled WGS sequence"/>
</dbReference>
<dbReference type="AlphaFoldDB" id="A0AAE4AQV9"/>
<gene>
    <name evidence="2" type="ORF">J3R75_004047</name>
</gene>
<dbReference type="SUPFAM" id="SSF51126">
    <property type="entry name" value="Pectin lyase-like"/>
    <property type="match status" value="1"/>
</dbReference>
<comment type="caution">
    <text evidence="2">The sequence shown here is derived from an EMBL/GenBank/DDBJ whole genome shotgun (WGS) entry which is preliminary data.</text>
</comment>
<protein>
    <recommendedName>
        <fullName evidence="4">Right handed beta helix domain-containing protein</fullName>
    </recommendedName>
</protein>
<evidence type="ECO:0008006" key="4">
    <source>
        <dbReference type="Google" id="ProtNLM"/>
    </source>
</evidence>
<keyword evidence="1" id="KW-0732">Signal</keyword>
<evidence type="ECO:0000313" key="2">
    <source>
        <dbReference type="EMBL" id="MDQ0291940.1"/>
    </source>
</evidence>
<dbReference type="InterPro" id="IPR011050">
    <property type="entry name" value="Pectin_lyase_fold/virulence"/>
</dbReference>
<feature type="chain" id="PRO_5041926845" description="Right handed beta helix domain-containing protein" evidence="1">
    <location>
        <begin position="23"/>
        <end position="620"/>
    </location>
</feature>
<reference evidence="2" key="1">
    <citation type="submission" date="2023-07" db="EMBL/GenBank/DDBJ databases">
        <title>Genomic Encyclopedia of Type Strains, Phase IV (KMG-IV): sequencing the most valuable type-strain genomes for metagenomic binning, comparative biology and taxonomic classification.</title>
        <authorList>
            <person name="Goeker M."/>
        </authorList>
    </citation>
    <scope>NUCLEOTIDE SEQUENCE</scope>
    <source>
        <strain evidence="2">DSM 24202</strain>
    </source>
</reference>
<dbReference type="InterPro" id="IPR012334">
    <property type="entry name" value="Pectin_lyas_fold"/>
</dbReference>
<dbReference type="Gene3D" id="2.160.20.10">
    <property type="entry name" value="Single-stranded right-handed beta-helix, Pectin lyase-like"/>
    <property type="match status" value="2"/>
</dbReference>
<proteinExistence type="predicted"/>
<dbReference type="PROSITE" id="PS51257">
    <property type="entry name" value="PROKAR_LIPOPROTEIN"/>
    <property type="match status" value="1"/>
</dbReference>